<sequence length="51" mass="5732">MSKNQNQRDLAKTVYFVHRRPDIVGYAGRRLFKSALMTGGDALNSGVLQHI</sequence>
<evidence type="ECO:0000313" key="1">
    <source>
        <dbReference type="EMBL" id="MCL2893580.1"/>
    </source>
</evidence>
<accession>A0ABT0MUP9</accession>
<organism evidence="1 2">
    <name type="scientific">Brenneria tiliae</name>
    <dbReference type="NCBI Taxonomy" id="2914984"/>
    <lineage>
        <taxon>Bacteria</taxon>
        <taxon>Pseudomonadati</taxon>
        <taxon>Pseudomonadota</taxon>
        <taxon>Gammaproteobacteria</taxon>
        <taxon>Enterobacterales</taxon>
        <taxon>Pectobacteriaceae</taxon>
        <taxon>Brenneria</taxon>
    </lineage>
</organism>
<name>A0ABT0MUP9_9GAMM</name>
<proteinExistence type="predicted"/>
<evidence type="ECO:0000313" key="2">
    <source>
        <dbReference type="Proteomes" id="UP001203069"/>
    </source>
</evidence>
<dbReference type="Proteomes" id="UP001203069">
    <property type="component" value="Unassembled WGS sequence"/>
</dbReference>
<dbReference type="EMBL" id="JAKPBZ010000112">
    <property type="protein sequence ID" value="MCL2893580.1"/>
    <property type="molecule type" value="Genomic_DNA"/>
</dbReference>
<reference evidence="1 2" key="1">
    <citation type="submission" date="2022-02" db="EMBL/GenBank/DDBJ databases">
        <title>Description of Brenneria tiliae sp. nov. isolated from symptomatic Tilia x moltkei and Tilia x europaea trees in the UK.</title>
        <authorList>
            <person name="Kile H."/>
        </authorList>
    </citation>
    <scope>NUCLEOTIDE SEQUENCE [LARGE SCALE GENOMIC DNA]</scope>
    <source>
        <strain evidence="1 2">MC1SB4.1</strain>
    </source>
</reference>
<gene>
    <name evidence="1" type="ORF">MFP26_12900</name>
</gene>
<keyword evidence="2" id="KW-1185">Reference proteome</keyword>
<comment type="caution">
    <text evidence="1">The sequence shown here is derived from an EMBL/GenBank/DDBJ whole genome shotgun (WGS) entry which is preliminary data.</text>
</comment>
<protein>
    <submittedName>
        <fullName evidence="1">Uncharacterized protein</fullName>
    </submittedName>
</protein>
<dbReference type="RefSeq" id="WP_249244996.1">
    <property type="nucleotide sequence ID" value="NZ_JAKPBZ010000112.1"/>
</dbReference>